<accession>A0A0X8G573</accession>
<dbReference type="AlphaFoldDB" id="A0A0X8G573"/>
<organism evidence="2 3">
    <name type="scientific">Lutibacter profundi</name>
    <dbReference type="NCBI Taxonomy" id="1622118"/>
    <lineage>
        <taxon>Bacteria</taxon>
        <taxon>Pseudomonadati</taxon>
        <taxon>Bacteroidota</taxon>
        <taxon>Flavobacteriia</taxon>
        <taxon>Flavobacteriales</taxon>
        <taxon>Flavobacteriaceae</taxon>
        <taxon>Lutibacter</taxon>
    </lineage>
</organism>
<dbReference type="EMBL" id="CP013355">
    <property type="protein sequence ID" value="AMC10289.1"/>
    <property type="molecule type" value="Genomic_DNA"/>
</dbReference>
<name>A0A0X8G573_9FLAO</name>
<dbReference type="KEGG" id="lut:Lupro_03030"/>
<reference evidence="2 3" key="2">
    <citation type="journal article" date="2016" name="Int. J. Syst. Evol. Microbiol.">
        <title>Lutibacter profundi sp. nov., isolated from a deep-sea hydrothermal system on the Arctic Mid-Ocean Ridge and emended description of the genus Lutibacter.</title>
        <authorList>
            <person name="Le Moine Bauer S."/>
            <person name="Roalkvam I."/>
            <person name="Steen I.H."/>
            <person name="Dahle H."/>
        </authorList>
    </citation>
    <scope>NUCLEOTIDE SEQUENCE [LARGE SCALE GENOMIC DNA]</scope>
    <source>
        <strain evidence="2 3">LP1</strain>
    </source>
</reference>
<dbReference type="Gene3D" id="3.40.50.300">
    <property type="entry name" value="P-loop containing nucleotide triphosphate hydrolases"/>
    <property type="match status" value="1"/>
</dbReference>
<reference evidence="3" key="1">
    <citation type="submission" date="2015-12" db="EMBL/GenBank/DDBJ databases">
        <title>Complete genome sequence of Lutibacter profundus strain LP1.</title>
        <authorList>
            <person name="Wissuwa J."/>
            <person name="Le Moine Bauer S."/>
            <person name="Stokke R."/>
            <person name="Dahle H."/>
            <person name="Steen I.H."/>
        </authorList>
    </citation>
    <scope>NUCLEOTIDE SEQUENCE [LARGE SCALE GENOMIC DNA]</scope>
    <source>
        <strain evidence="3">LP1</strain>
    </source>
</reference>
<evidence type="ECO:0000313" key="3">
    <source>
        <dbReference type="Proteomes" id="UP000059672"/>
    </source>
</evidence>
<evidence type="ECO:0000256" key="1">
    <source>
        <dbReference type="SAM" id="MobiDB-lite"/>
    </source>
</evidence>
<gene>
    <name evidence="2" type="ORF">Lupro_03030</name>
</gene>
<keyword evidence="3" id="KW-1185">Reference proteome</keyword>
<protein>
    <recommendedName>
        <fullName evidence="4">Orc1-like AAA ATPase domain-containing protein</fullName>
    </recommendedName>
</protein>
<dbReference type="OrthoDB" id="8432819at2"/>
<dbReference type="PATRIC" id="fig|1622118.3.peg.634"/>
<dbReference type="Proteomes" id="UP000059672">
    <property type="component" value="Chromosome"/>
</dbReference>
<evidence type="ECO:0000313" key="2">
    <source>
        <dbReference type="EMBL" id="AMC10289.1"/>
    </source>
</evidence>
<evidence type="ECO:0008006" key="4">
    <source>
        <dbReference type="Google" id="ProtNLM"/>
    </source>
</evidence>
<feature type="region of interest" description="Disordered" evidence="1">
    <location>
        <begin position="457"/>
        <end position="480"/>
    </location>
</feature>
<feature type="compositionally biased region" description="Basic and acidic residues" evidence="1">
    <location>
        <begin position="459"/>
        <end position="479"/>
    </location>
</feature>
<dbReference type="STRING" id="1622118.Lupro_03030"/>
<dbReference type="RefSeq" id="WP_068206155.1">
    <property type="nucleotide sequence ID" value="NZ_CP013355.1"/>
</dbReference>
<proteinExistence type="predicted"/>
<sequence>MRNTDLIKVLKFIEENIRITDQTSIEYLDPKGHIERLDSKQNQIIFGRRGSGKSLLLKSLKETKPEILCLTINLEDFKDISFPNSITQVLRSLIKQLKKEVEGEFSFFKSNKKWRARRKITKQFDKILKKLEQRLKQPDSFDESIREKKGAKVSAEAKGSYTTTSTAVRAEQSKEIETSKSFKIDKLNILKNELPDLKELINETCSLLDKSIFLVLDDFYFIRKSDQPYFADFFHRLCKNTGVYLKVATIKHRTSLYIQGETYVGMEIGHDAQALNLDYSLENFNSLVRFMRDLLKHVNEKVGVNINYNNILTENAFKFLCLASGGVPRDFFTLFISLGNKMIDGNKSISKPNVIDCSIENLPNKLEAFKTDTADEKEVLEHYLQYIREEIISNKKHNAFLIPNAEILKYSQINQAIKELVDLRLIHLVNSNTSSAPSDGLRYSAYMVDIGLFPNANPRDFKQVQPGEKDDRGRDDKIRSAPKVHLNKYQEFINELNLNKTLTLTD</sequence>
<dbReference type="SUPFAM" id="SSF52540">
    <property type="entry name" value="P-loop containing nucleoside triphosphate hydrolases"/>
    <property type="match status" value="1"/>
</dbReference>
<dbReference type="InterPro" id="IPR027417">
    <property type="entry name" value="P-loop_NTPase"/>
</dbReference>